<dbReference type="RefSeq" id="WP_050026112.1">
    <property type="nucleotide sequence ID" value="NZ_JNFH02000066.1"/>
</dbReference>
<dbReference type="Proteomes" id="UP000053331">
    <property type="component" value="Unassembled WGS sequence"/>
</dbReference>
<organism evidence="2 3">
    <name type="scientific">Halorubrum saccharovorum</name>
    <dbReference type="NCBI Taxonomy" id="2248"/>
    <lineage>
        <taxon>Archaea</taxon>
        <taxon>Methanobacteriati</taxon>
        <taxon>Methanobacteriota</taxon>
        <taxon>Stenosarchaea group</taxon>
        <taxon>Halobacteria</taxon>
        <taxon>Halobacteriales</taxon>
        <taxon>Haloferacaceae</taxon>
        <taxon>Halorubrum</taxon>
    </lineage>
</organism>
<dbReference type="Pfam" id="PF00111">
    <property type="entry name" value="Fer2"/>
    <property type="match status" value="1"/>
</dbReference>
<dbReference type="SUPFAM" id="SSF54292">
    <property type="entry name" value="2Fe-2S ferredoxin-like"/>
    <property type="match status" value="1"/>
</dbReference>
<dbReference type="CDD" id="cd00207">
    <property type="entry name" value="fer2"/>
    <property type="match status" value="1"/>
</dbReference>
<dbReference type="GO" id="GO:0051536">
    <property type="term" value="F:iron-sulfur cluster binding"/>
    <property type="evidence" value="ECO:0007669"/>
    <property type="project" value="InterPro"/>
</dbReference>
<feature type="domain" description="2Fe-2S ferredoxin-type" evidence="1">
    <location>
        <begin position="2"/>
        <end position="99"/>
    </location>
</feature>
<evidence type="ECO:0000313" key="3">
    <source>
        <dbReference type="Proteomes" id="UP000053331"/>
    </source>
</evidence>
<dbReference type="Gene3D" id="3.10.20.30">
    <property type="match status" value="1"/>
</dbReference>
<sequence>MPTVSYQGEEIECEEGAVLRDVLAEAGLSVYNGKMNQLNCRGAGSCGSCAVQVDGEVSEPDKKEKARLWFPPHHPSHDVRLACQTKVEGDVEVTKGRGLFGQHI</sequence>
<reference evidence="2 3" key="1">
    <citation type="journal article" date="2015" name="Genome Announc.">
        <title>Draft genome sequence of a Halorubrum H3 strain isolated from the burlinskoye salt lake (Altai Krai, Russia).</title>
        <authorList>
            <person name="Rozanov A.S."/>
            <person name="Bryanskaya A.V."/>
            <person name="Malup T.K."/>
            <person name="Kotenko A.V."/>
            <person name="Peltek S.E."/>
        </authorList>
    </citation>
    <scope>NUCLEOTIDE SEQUENCE [LARGE SCALE GENOMIC DNA]</scope>
    <source>
        <strain evidence="2 3">H3</strain>
    </source>
</reference>
<dbReference type="EMBL" id="JNFH02000066">
    <property type="protein sequence ID" value="KKF39317.1"/>
    <property type="molecule type" value="Genomic_DNA"/>
</dbReference>
<evidence type="ECO:0000313" key="2">
    <source>
        <dbReference type="EMBL" id="KKF39317.1"/>
    </source>
</evidence>
<dbReference type="AlphaFoldDB" id="A0A0F8CK87"/>
<gene>
    <name evidence="2" type="ORF">FK85_29440</name>
</gene>
<protein>
    <submittedName>
        <fullName evidence="2">(2Fe-2S)-binding protein</fullName>
    </submittedName>
</protein>
<evidence type="ECO:0000259" key="1">
    <source>
        <dbReference type="PROSITE" id="PS51085"/>
    </source>
</evidence>
<dbReference type="OrthoDB" id="31557at2157"/>
<dbReference type="InterPro" id="IPR036010">
    <property type="entry name" value="2Fe-2S_ferredoxin-like_sf"/>
</dbReference>
<keyword evidence="3" id="KW-1185">Reference proteome</keyword>
<dbReference type="InterPro" id="IPR012675">
    <property type="entry name" value="Beta-grasp_dom_sf"/>
</dbReference>
<accession>A0A0F8CK87</accession>
<proteinExistence type="predicted"/>
<dbReference type="InterPro" id="IPR001041">
    <property type="entry name" value="2Fe-2S_ferredoxin-type"/>
</dbReference>
<name>A0A0F8CK87_9EURY</name>
<dbReference type="PROSITE" id="PS51085">
    <property type="entry name" value="2FE2S_FER_2"/>
    <property type="match status" value="1"/>
</dbReference>
<comment type="caution">
    <text evidence="2">The sequence shown here is derived from an EMBL/GenBank/DDBJ whole genome shotgun (WGS) entry which is preliminary data.</text>
</comment>